<dbReference type="VEuPathDB" id="FungiDB:RhiirFUN_011157"/>
<protein>
    <submittedName>
        <fullName evidence="1">Uncharacterized protein</fullName>
    </submittedName>
</protein>
<organism evidence="1 2">
    <name type="scientific">Rhizophagus irregularis</name>
    <dbReference type="NCBI Taxonomy" id="588596"/>
    <lineage>
        <taxon>Eukaryota</taxon>
        <taxon>Fungi</taxon>
        <taxon>Fungi incertae sedis</taxon>
        <taxon>Mucoromycota</taxon>
        <taxon>Glomeromycotina</taxon>
        <taxon>Glomeromycetes</taxon>
        <taxon>Glomerales</taxon>
        <taxon>Glomeraceae</taxon>
        <taxon>Rhizophagus</taxon>
    </lineage>
</organism>
<evidence type="ECO:0000313" key="1">
    <source>
        <dbReference type="EMBL" id="CAB5367983.1"/>
    </source>
</evidence>
<dbReference type="OrthoDB" id="2307905at2759"/>
<comment type="caution">
    <text evidence="1">The sequence shown here is derived from an EMBL/GenBank/DDBJ whole genome shotgun (WGS) entry which is preliminary data.</text>
</comment>
<sequence length="66" mass="7896">MGWEDETKFLANRFKKLPKTIQDTLVQKVKKFNLSFVISYQLEAVGFLYSGQYFYGYTMWINLLIM</sequence>
<name>A0A2I1DV41_9GLOM</name>
<accession>A0A2I1DV41</accession>
<dbReference type="Proteomes" id="UP000684084">
    <property type="component" value="Unassembled WGS sequence"/>
</dbReference>
<evidence type="ECO:0000313" key="2">
    <source>
        <dbReference type="Proteomes" id="UP000684084"/>
    </source>
</evidence>
<dbReference type="VEuPathDB" id="FungiDB:RhiirA1_537392"/>
<dbReference type="AlphaFoldDB" id="A0A2I1DV41"/>
<gene>
    <name evidence="1" type="ORF">CHRIB12_LOCUS11517</name>
</gene>
<reference evidence="1" key="1">
    <citation type="submission" date="2020-05" db="EMBL/GenBank/DDBJ databases">
        <authorList>
            <person name="Rincon C."/>
            <person name="Sanders R I."/>
            <person name="Robbins C."/>
            <person name="Chaturvedi A."/>
        </authorList>
    </citation>
    <scope>NUCLEOTIDE SEQUENCE</scope>
    <source>
        <strain evidence="1">CHB12</strain>
    </source>
</reference>
<proteinExistence type="predicted"/>
<dbReference type="SMR" id="A0A2I1DV41"/>
<dbReference type="VEuPathDB" id="FungiDB:FUN_015357"/>
<dbReference type="EMBL" id="CAGKOT010000024">
    <property type="protein sequence ID" value="CAB5367983.1"/>
    <property type="molecule type" value="Genomic_DNA"/>
</dbReference>